<feature type="transmembrane region" description="Helical" evidence="6">
    <location>
        <begin position="296"/>
        <end position="314"/>
    </location>
</feature>
<evidence type="ECO:0000259" key="8">
    <source>
        <dbReference type="Pfam" id="PF23317"/>
    </source>
</evidence>
<accession>A0A5C3KZ27</accession>
<feature type="compositionally biased region" description="Acidic residues" evidence="5">
    <location>
        <begin position="594"/>
        <end position="603"/>
    </location>
</feature>
<proteinExistence type="predicted"/>
<feature type="transmembrane region" description="Helical" evidence="6">
    <location>
        <begin position="268"/>
        <end position="290"/>
    </location>
</feature>
<evidence type="ECO:0000256" key="6">
    <source>
        <dbReference type="SAM" id="Phobius"/>
    </source>
</evidence>
<dbReference type="InterPro" id="IPR056336">
    <property type="entry name" value="YVC1_C"/>
</dbReference>
<feature type="compositionally biased region" description="Basic and acidic residues" evidence="5">
    <location>
        <begin position="627"/>
        <end position="636"/>
    </location>
</feature>
<dbReference type="Pfam" id="PF23190">
    <property type="entry name" value="LHD_TRPY1"/>
    <property type="match status" value="1"/>
</dbReference>
<dbReference type="OrthoDB" id="2373987at2759"/>
<keyword evidence="3 6" id="KW-1133">Transmembrane helix</keyword>
<dbReference type="PANTHER" id="PTHR35859">
    <property type="entry name" value="NONSELECTIVE CATION CHANNEL PROTEIN"/>
    <property type="match status" value="1"/>
</dbReference>
<dbReference type="Pfam" id="PF23317">
    <property type="entry name" value="YVC1_C"/>
    <property type="match status" value="1"/>
</dbReference>
<dbReference type="InterPro" id="IPR052971">
    <property type="entry name" value="TRP_calcium_channel"/>
</dbReference>
<gene>
    <name evidence="9" type="ORF">FA15DRAFT_672792</name>
</gene>
<keyword evidence="2 6" id="KW-0812">Transmembrane</keyword>
<evidence type="ECO:0000313" key="9">
    <source>
        <dbReference type="EMBL" id="TFK21168.1"/>
    </source>
</evidence>
<comment type="subcellular location">
    <subcellularLocation>
        <location evidence="1">Membrane</location>
        <topology evidence="1">Multi-pass membrane protein</topology>
    </subcellularLocation>
</comment>
<feature type="transmembrane region" description="Helical" evidence="6">
    <location>
        <begin position="362"/>
        <end position="385"/>
    </location>
</feature>
<sequence length="804" mass="90149">MDPEHGDQATGLLELTQENLAKVKVFPLIAALRKDVTRTIDSALSWEQLTAADINFSIVRPLVNKYARLRNISVVYACLVVRQYFLAEAEEDLAFAGVMHSRANLCEILSVKLLNRFATHYIQLVAVLTTSWSPLAGATPEFIENIKQNMNADDDDIDNVHNAIEMAITTEAKELLASPITQRVVNDIYAGRVVFTVTANRSLIADNYKQRAIEIYDPKRTPFLDHYRLRVPQYDSYLEFINFAILLLTFLFCLSYQDKSRMTTWEYAFIVFAAAFTLEEYTASTGHGWIIYMSNIWNAFDFSFIVVFLVYIGLRLKGLSDGNSEMSAMAFDVLSCGACILFPRLAFFFVSDNLVILSLRAMIAQFAFFITIAAICFSGLLFTLWTMAKDNPNGKHWSVASISWLMVQIWFGNTSLSFNEASSFHPLFGPILMTVFAAMSNTLLLTILISILSNTVARIDANATKESLFQHTVATMEGVKSDALFSYQPPFNLLAFAILKPLSWFLTPRQLHTANVFLIRLTSLPQLFAIGIYERYFAGGRKWRETSKDAAQSLYNSLPRHIKNMPLVEALMGSTSNDLFDAIFDVEVSDDLDPFETEDELDEAPALRSQKSRETIGTARSNGSRARANERKEAAEGSRNLARSASRQQSRSPAPAGRLYHRPASIKVSVNEGSPTTTNPPDSPSPRRQRVWSMLSPLDVVDSPDVITTATTDRSPLARLYNGSRFPSAGVAGGGMRSAISTHHQTEVSMKRLEQLFEDAKELPVQKLKEEMKELQDRQARIENLLLMLTRGMRNEMGGRQGTL</sequence>
<evidence type="ECO:0000256" key="1">
    <source>
        <dbReference type="ARBA" id="ARBA00004141"/>
    </source>
</evidence>
<evidence type="ECO:0000256" key="2">
    <source>
        <dbReference type="ARBA" id="ARBA00022692"/>
    </source>
</evidence>
<feature type="transmembrane region" description="Helical" evidence="6">
    <location>
        <begin position="326"/>
        <end position="350"/>
    </location>
</feature>
<organism evidence="9 10">
    <name type="scientific">Coprinopsis marcescibilis</name>
    <name type="common">Agaric fungus</name>
    <name type="synonym">Psathyrella marcescibilis</name>
    <dbReference type="NCBI Taxonomy" id="230819"/>
    <lineage>
        <taxon>Eukaryota</taxon>
        <taxon>Fungi</taxon>
        <taxon>Dikarya</taxon>
        <taxon>Basidiomycota</taxon>
        <taxon>Agaricomycotina</taxon>
        <taxon>Agaricomycetes</taxon>
        <taxon>Agaricomycetidae</taxon>
        <taxon>Agaricales</taxon>
        <taxon>Agaricineae</taxon>
        <taxon>Psathyrellaceae</taxon>
        <taxon>Coprinopsis</taxon>
    </lineage>
</organism>
<evidence type="ECO:0000256" key="3">
    <source>
        <dbReference type="ARBA" id="ARBA00022989"/>
    </source>
</evidence>
<feature type="domain" description="YVC1 N-terminal linker helical" evidence="7">
    <location>
        <begin position="26"/>
        <end position="209"/>
    </location>
</feature>
<protein>
    <submittedName>
        <fullName evidence="9">Receptor-activated Ca2+-permeable cation channel</fullName>
    </submittedName>
</protein>
<dbReference type="InterPro" id="IPR027359">
    <property type="entry name" value="Volt_channel_dom_sf"/>
</dbReference>
<dbReference type="InterPro" id="IPR056337">
    <property type="entry name" value="LHD_YVC1"/>
</dbReference>
<name>A0A5C3KZ27_COPMA</name>
<evidence type="ECO:0000256" key="5">
    <source>
        <dbReference type="SAM" id="MobiDB-lite"/>
    </source>
</evidence>
<dbReference type="Proteomes" id="UP000307440">
    <property type="component" value="Unassembled WGS sequence"/>
</dbReference>
<dbReference type="Gene3D" id="1.20.120.350">
    <property type="entry name" value="Voltage-gated potassium channels. Chain C"/>
    <property type="match status" value="1"/>
</dbReference>
<dbReference type="EMBL" id="ML210276">
    <property type="protein sequence ID" value="TFK21168.1"/>
    <property type="molecule type" value="Genomic_DNA"/>
</dbReference>
<evidence type="ECO:0000256" key="4">
    <source>
        <dbReference type="ARBA" id="ARBA00023136"/>
    </source>
</evidence>
<dbReference type="GO" id="GO:0016020">
    <property type="term" value="C:membrane"/>
    <property type="evidence" value="ECO:0007669"/>
    <property type="project" value="UniProtKB-SubCell"/>
</dbReference>
<feature type="compositionally biased region" description="Low complexity" evidence="5">
    <location>
        <begin position="642"/>
        <end position="656"/>
    </location>
</feature>
<dbReference type="STRING" id="230819.A0A5C3KZ27"/>
<feature type="transmembrane region" description="Helical" evidence="6">
    <location>
        <begin position="397"/>
        <end position="416"/>
    </location>
</feature>
<keyword evidence="10" id="KW-1185">Reference proteome</keyword>
<feature type="transmembrane region" description="Helical" evidence="6">
    <location>
        <begin position="237"/>
        <end position="256"/>
    </location>
</feature>
<keyword evidence="9" id="KW-0675">Receptor</keyword>
<evidence type="ECO:0000313" key="10">
    <source>
        <dbReference type="Proteomes" id="UP000307440"/>
    </source>
</evidence>
<feature type="domain" description="Calcium channel YVC1-like C-terminal transmembrane" evidence="8">
    <location>
        <begin position="243"/>
        <end position="535"/>
    </location>
</feature>
<dbReference type="AlphaFoldDB" id="A0A5C3KZ27"/>
<keyword evidence="4 6" id="KW-0472">Membrane</keyword>
<feature type="transmembrane region" description="Helical" evidence="6">
    <location>
        <begin position="428"/>
        <end position="452"/>
    </location>
</feature>
<dbReference type="PANTHER" id="PTHR35859:SF1">
    <property type="entry name" value="NONSELECTIVE CATION CHANNEL PROTEIN"/>
    <property type="match status" value="1"/>
</dbReference>
<evidence type="ECO:0000259" key="7">
    <source>
        <dbReference type="Pfam" id="PF23190"/>
    </source>
</evidence>
<feature type="region of interest" description="Disordered" evidence="5">
    <location>
        <begin position="594"/>
        <end position="689"/>
    </location>
</feature>
<reference evidence="9 10" key="1">
    <citation type="journal article" date="2019" name="Nat. Ecol. Evol.">
        <title>Megaphylogeny resolves global patterns of mushroom evolution.</title>
        <authorList>
            <person name="Varga T."/>
            <person name="Krizsan K."/>
            <person name="Foldi C."/>
            <person name="Dima B."/>
            <person name="Sanchez-Garcia M."/>
            <person name="Sanchez-Ramirez S."/>
            <person name="Szollosi G.J."/>
            <person name="Szarkandi J.G."/>
            <person name="Papp V."/>
            <person name="Albert L."/>
            <person name="Andreopoulos W."/>
            <person name="Angelini C."/>
            <person name="Antonin V."/>
            <person name="Barry K.W."/>
            <person name="Bougher N.L."/>
            <person name="Buchanan P."/>
            <person name="Buyck B."/>
            <person name="Bense V."/>
            <person name="Catcheside P."/>
            <person name="Chovatia M."/>
            <person name="Cooper J."/>
            <person name="Damon W."/>
            <person name="Desjardin D."/>
            <person name="Finy P."/>
            <person name="Geml J."/>
            <person name="Haridas S."/>
            <person name="Hughes K."/>
            <person name="Justo A."/>
            <person name="Karasinski D."/>
            <person name="Kautmanova I."/>
            <person name="Kiss B."/>
            <person name="Kocsube S."/>
            <person name="Kotiranta H."/>
            <person name="LaButti K.M."/>
            <person name="Lechner B.E."/>
            <person name="Liimatainen K."/>
            <person name="Lipzen A."/>
            <person name="Lukacs Z."/>
            <person name="Mihaltcheva S."/>
            <person name="Morgado L.N."/>
            <person name="Niskanen T."/>
            <person name="Noordeloos M.E."/>
            <person name="Ohm R.A."/>
            <person name="Ortiz-Santana B."/>
            <person name="Ovrebo C."/>
            <person name="Racz N."/>
            <person name="Riley R."/>
            <person name="Savchenko A."/>
            <person name="Shiryaev A."/>
            <person name="Soop K."/>
            <person name="Spirin V."/>
            <person name="Szebenyi C."/>
            <person name="Tomsovsky M."/>
            <person name="Tulloss R.E."/>
            <person name="Uehling J."/>
            <person name="Grigoriev I.V."/>
            <person name="Vagvolgyi C."/>
            <person name="Papp T."/>
            <person name="Martin F.M."/>
            <person name="Miettinen O."/>
            <person name="Hibbett D.S."/>
            <person name="Nagy L.G."/>
        </authorList>
    </citation>
    <scope>NUCLEOTIDE SEQUENCE [LARGE SCALE GENOMIC DNA]</scope>
    <source>
        <strain evidence="9 10">CBS 121175</strain>
    </source>
</reference>